<keyword evidence="8 17" id="KW-0732">Signal</keyword>
<organism evidence="19 20">
    <name type="scientific">Cyphellophora attinorum</name>
    <dbReference type="NCBI Taxonomy" id="1664694"/>
    <lineage>
        <taxon>Eukaryota</taxon>
        <taxon>Fungi</taxon>
        <taxon>Dikarya</taxon>
        <taxon>Ascomycota</taxon>
        <taxon>Pezizomycotina</taxon>
        <taxon>Eurotiomycetes</taxon>
        <taxon>Chaetothyriomycetidae</taxon>
        <taxon>Chaetothyriales</taxon>
        <taxon>Cyphellophoraceae</taxon>
        <taxon>Cyphellophora</taxon>
    </lineage>
</organism>
<dbReference type="Pfam" id="PF11145">
    <property type="entry name" value="DUF2921"/>
    <property type="match status" value="1"/>
</dbReference>
<dbReference type="GO" id="GO:0044695">
    <property type="term" value="C:Dsc E3 ubiquitin ligase complex"/>
    <property type="evidence" value="ECO:0007669"/>
    <property type="project" value="TreeGrafter"/>
</dbReference>
<dbReference type="GO" id="GO:0043161">
    <property type="term" value="P:proteasome-mediated ubiquitin-dependent protein catabolic process"/>
    <property type="evidence" value="ECO:0007669"/>
    <property type="project" value="TreeGrafter"/>
</dbReference>
<keyword evidence="7" id="KW-0479">Metal-binding</keyword>
<dbReference type="GeneID" id="28733442"/>
<evidence type="ECO:0000256" key="17">
    <source>
        <dbReference type="SAM" id="SignalP"/>
    </source>
</evidence>
<dbReference type="GO" id="GO:0061630">
    <property type="term" value="F:ubiquitin protein ligase activity"/>
    <property type="evidence" value="ECO:0007669"/>
    <property type="project" value="UniProtKB-EC"/>
</dbReference>
<evidence type="ECO:0000256" key="15">
    <source>
        <dbReference type="SAM" id="MobiDB-lite"/>
    </source>
</evidence>
<comment type="pathway">
    <text evidence="3">Protein modification; protein ubiquitination.</text>
</comment>
<dbReference type="Pfam" id="PF13639">
    <property type="entry name" value="zf-RING_2"/>
    <property type="match status" value="1"/>
</dbReference>
<dbReference type="SMART" id="SM00184">
    <property type="entry name" value="RING"/>
    <property type="match status" value="1"/>
</dbReference>
<evidence type="ECO:0000256" key="5">
    <source>
        <dbReference type="ARBA" id="ARBA00022679"/>
    </source>
</evidence>
<keyword evidence="13 16" id="KW-0472">Membrane</keyword>
<feature type="chain" id="PRO_5005872821" description="RING-type E3 ubiquitin transferase" evidence="17">
    <location>
        <begin position="36"/>
        <end position="893"/>
    </location>
</feature>
<feature type="transmembrane region" description="Helical" evidence="16">
    <location>
        <begin position="593"/>
        <end position="611"/>
    </location>
</feature>
<evidence type="ECO:0000256" key="9">
    <source>
        <dbReference type="ARBA" id="ARBA00022771"/>
    </source>
</evidence>
<dbReference type="InterPro" id="IPR001841">
    <property type="entry name" value="Znf_RING"/>
</dbReference>
<keyword evidence="19" id="KW-0436">Ligase</keyword>
<gene>
    <name evidence="19" type="ORF">AB675_1658</name>
</gene>
<dbReference type="PROSITE" id="PS50089">
    <property type="entry name" value="ZF_RING_2"/>
    <property type="match status" value="1"/>
</dbReference>
<accession>A0A0N1GYX5</accession>
<dbReference type="InterPro" id="IPR050731">
    <property type="entry name" value="HRD1_E3_ubiq-ligases"/>
</dbReference>
<dbReference type="GO" id="GO:0008270">
    <property type="term" value="F:zinc ion binding"/>
    <property type="evidence" value="ECO:0007669"/>
    <property type="project" value="UniProtKB-KW"/>
</dbReference>
<keyword evidence="20" id="KW-1185">Reference proteome</keyword>
<dbReference type="PANTHER" id="PTHR22763">
    <property type="entry name" value="RING ZINC FINGER PROTEIN"/>
    <property type="match status" value="1"/>
</dbReference>
<evidence type="ECO:0000313" key="20">
    <source>
        <dbReference type="Proteomes" id="UP000038010"/>
    </source>
</evidence>
<feature type="transmembrane region" description="Helical" evidence="16">
    <location>
        <begin position="569"/>
        <end position="587"/>
    </location>
</feature>
<dbReference type="RefSeq" id="XP_017996005.1">
    <property type="nucleotide sequence ID" value="XM_018141562.1"/>
</dbReference>
<evidence type="ECO:0000256" key="3">
    <source>
        <dbReference type="ARBA" id="ARBA00004906"/>
    </source>
</evidence>
<keyword evidence="12 16" id="KW-1133">Transmembrane helix</keyword>
<dbReference type="Gene3D" id="3.30.40.10">
    <property type="entry name" value="Zinc/RING finger domain, C3HC4 (zinc finger)"/>
    <property type="match status" value="1"/>
</dbReference>
<dbReference type="PANTHER" id="PTHR22763:SF162">
    <property type="entry name" value="TRANSMEMBRANE E3 UBIQUITIN-PROTEIN LIGASE 1"/>
    <property type="match status" value="1"/>
</dbReference>
<dbReference type="InterPro" id="IPR021319">
    <property type="entry name" value="DUF2921"/>
</dbReference>
<dbReference type="GO" id="GO:0012505">
    <property type="term" value="C:endomembrane system"/>
    <property type="evidence" value="ECO:0007669"/>
    <property type="project" value="UniProtKB-SubCell"/>
</dbReference>
<evidence type="ECO:0000256" key="7">
    <source>
        <dbReference type="ARBA" id="ARBA00022723"/>
    </source>
</evidence>
<dbReference type="STRING" id="1664694.A0A0N1GYX5"/>
<keyword evidence="6 16" id="KW-0812">Transmembrane</keyword>
<keyword evidence="9 14" id="KW-0863">Zinc-finger</keyword>
<feature type="transmembrane region" description="Helical" evidence="16">
    <location>
        <begin position="397"/>
        <end position="415"/>
    </location>
</feature>
<reference evidence="19 20" key="1">
    <citation type="submission" date="2015-06" db="EMBL/GenBank/DDBJ databases">
        <title>Draft genome of the ant-associated black yeast Phialophora attae CBS 131958.</title>
        <authorList>
            <person name="Moreno L.F."/>
            <person name="Stielow B.J."/>
            <person name="de Hoog S."/>
            <person name="Vicente V.A."/>
            <person name="Weiss V.A."/>
            <person name="de Vries M."/>
            <person name="Cruz L.M."/>
            <person name="Souza E.M."/>
        </authorList>
    </citation>
    <scope>NUCLEOTIDE SEQUENCE [LARGE SCALE GENOMIC DNA]</scope>
    <source>
        <strain evidence="19 20">CBS 131958</strain>
    </source>
</reference>
<name>A0A0N1GYX5_9EURO</name>
<feature type="transmembrane region" description="Helical" evidence="16">
    <location>
        <begin position="623"/>
        <end position="643"/>
    </location>
</feature>
<evidence type="ECO:0000256" key="2">
    <source>
        <dbReference type="ARBA" id="ARBA00004127"/>
    </source>
</evidence>
<dbReference type="InterPro" id="IPR013083">
    <property type="entry name" value="Znf_RING/FYVE/PHD"/>
</dbReference>
<feature type="transmembrane region" description="Helical" evidence="16">
    <location>
        <begin position="373"/>
        <end position="391"/>
    </location>
</feature>
<dbReference type="VEuPathDB" id="FungiDB:AB675_1658"/>
<keyword evidence="5" id="KW-0808">Transferase</keyword>
<comment type="caution">
    <text evidence="19">The sequence shown here is derived from an EMBL/GenBank/DDBJ whole genome shotgun (WGS) entry which is preliminary data.</text>
</comment>
<evidence type="ECO:0000256" key="13">
    <source>
        <dbReference type="ARBA" id="ARBA00023136"/>
    </source>
</evidence>
<feature type="domain" description="RING-type" evidence="18">
    <location>
        <begin position="796"/>
        <end position="887"/>
    </location>
</feature>
<sequence>MPQGDGQEGQRVLFFFLILFFIYAQPAAPPPPVHGETKKYWDDERQRDFDVLANTTYGDFRPGHFLNLTAFREDDAHQWEVLPKVQDLSRKQVEESWRGLEDVGSYKDISGDVRGNFKRSTLSVTSSPLLNLTALDPRKEYIIDHFQRNITEPSGEITLSFTDDEAPKSSWDARPLSAEISIWSDSAPGTGWQTMLHGVHFPTGAAILTTSSTKFDALPALPHFALDVFSFIAAVPVMNDTVTEAWKRHRRRPETYDVGVPRCEMIVWLQPKPLEGSSTYLEMIEDELAHPQGAPIGTPPALSFSMVLFSPDCGYVLEADTLTGAKTEVFTQLTNRLLSAFAILLAVQITLIKRQMKKASTPSTRSRIAYQSIAIAALGDGLIMLGMVLLLSLNETSFMLIATVIFLAIIHMAVLEVKFVYDLWTVQVGEPQHAEAERERREAVQRRQAALQAQQQQQSTQAQAPEASKLQILLRQTCQVRHQALQEPFPKTTTHDYQLHHHYQQYQQPSRLLRHQRLFQLTLELHRYLPVLPTTNPAINTIIERHRLALLQVPTPPPRVTFATIYARFYFLLLLTLLFSLIATSFPRPLRSAYTNFLAFAYFSLWIPQIYRNVQRNCRKALSWEYVLGASACRLVGVLYWWVSGENRNLLGVKKGTTGAVVLGAWMAVQVLLLLGQGVFGGRCVAPKWLFREATPNEVADKTPKNKLGWFVLPRAWEYHPVLIESPPDAEQQDLESAGGEESALLGGGKSRMLNNSEMSVHLLASAGEAKLDDAGPSDVTNTGDASRKSKRTFDCAICMNEISIPTVVRDSSTTLSSHTQDTESGPTKGNNKAAPATATSRFGLPNLTMGLSLERSAYMVTPCRHVFHTACLEGWMDMRLVCPVCRESLPSL</sequence>
<dbReference type="AlphaFoldDB" id="A0A0N1GYX5"/>
<evidence type="ECO:0000256" key="8">
    <source>
        <dbReference type="ARBA" id="ARBA00022729"/>
    </source>
</evidence>
<dbReference type="EC" id="2.3.2.27" evidence="4"/>
<dbReference type="SUPFAM" id="SSF57850">
    <property type="entry name" value="RING/U-box"/>
    <property type="match status" value="1"/>
</dbReference>
<evidence type="ECO:0000256" key="11">
    <source>
        <dbReference type="ARBA" id="ARBA00022833"/>
    </source>
</evidence>
<keyword evidence="10" id="KW-0833">Ubl conjugation pathway</keyword>
<dbReference type="EMBL" id="LFJN01000034">
    <property type="protein sequence ID" value="KPI36042.1"/>
    <property type="molecule type" value="Genomic_DNA"/>
</dbReference>
<feature type="transmembrane region" description="Helical" evidence="16">
    <location>
        <begin position="663"/>
        <end position="682"/>
    </location>
</feature>
<feature type="signal peptide" evidence="17">
    <location>
        <begin position="1"/>
        <end position="35"/>
    </location>
</feature>
<protein>
    <recommendedName>
        <fullName evidence="4">RING-type E3 ubiquitin transferase</fullName>
        <ecNumber evidence="4">2.3.2.27</ecNumber>
    </recommendedName>
</protein>
<evidence type="ECO:0000256" key="16">
    <source>
        <dbReference type="SAM" id="Phobius"/>
    </source>
</evidence>
<evidence type="ECO:0000256" key="14">
    <source>
        <dbReference type="PROSITE-ProRule" id="PRU00175"/>
    </source>
</evidence>
<evidence type="ECO:0000256" key="6">
    <source>
        <dbReference type="ARBA" id="ARBA00022692"/>
    </source>
</evidence>
<evidence type="ECO:0000313" key="19">
    <source>
        <dbReference type="EMBL" id="KPI36042.1"/>
    </source>
</evidence>
<evidence type="ECO:0000259" key="18">
    <source>
        <dbReference type="PROSITE" id="PS50089"/>
    </source>
</evidence>
<evidence type="ECO:0000256" key="1">
    <source>
        <dbReference type="ARBA" id="ARBA00000900"/>
    </source>
</evidence>
<proteinExistence type="predicted"/>
<evidence type="ECO:0000256" key="10">
    <source>
        <dbReference type="ARBA" id="ARBA00022786"/>
    </source>
</evidence>
<comment type="subcellular location">
    <subcellularLocation>
        <location evidence="2">Endomembrane system</location>
        <topology evidence="2">Multi-pass membrane protein</topology>
    </subcellularLocation>
</comment>
<keyword evidence="11" id="KW-0862">Zinc</keyword>
<dbReference type="Proteomes" id="UP000038010">
    <property type="component" value="Unassembled WGS sequence"/>
</dbReference>
<dbReference type="OrthoDB" id="9984778at2759"/>
<feature type="region of interest" description="Disordered" evidence="15">
    <location>
        <begin position="810"/>
        <end position="839"/>
    </location>
</feature>
<dbReference type="GO" id="GO:0016874">
    <property type="term" value="F:ligase activity"/>
    <property type="evidence" value="ECO:0007669"/>
    <property type="project" value="UniProtKB-KW"/>
</dbReference>
<evidence type="ECO:0000256" key="4">
    <source>
        <dbReference type="ARBA" id="ARBA00012483"/>
    </source>
</evidence>
<evidence type="ECO:0000256" key="12">
    <source>
        <dbReference type="ARBA" id="ARBA00022989"/>
    </source>
</evidence>
<comment type="catalytic activity">
    <reaction evidence="1">
        <text>S-ubiquitinyl-[E2 ubiquitin-conjugating enzyme]-L-cysteine + [acceptor protein]-L-lysine = [E2 ubiquitin-conjugating enzyme]-L-cysteine + N(6)-ubiquitinyl-[acceptor protein]-L-lysine.</text>
        <dbReference type="EC" id="2.3.2.27"/>
    </reaction>
</comment>
<feature type="compositionally biased region" description="Polar residues" evidence="15">
    <location>
        <begin position="810"/>
        <end position="831"/>
    </location>
</feature>
<feature type="transmembrane region" description="Helical" evidence="16">
    <location>
        <begin position="333"/>
        <end position="352"/>
    </location>
</feature>